<organism evidence="1 2">
    <name type="scientific">Strongylus vulgaris</name>
    <name type="common">Blood worm</name>
    <dbReference type="NCBI Taxonomy" id="40348"/>
    <lineage>
        <taxon>Eukaryota</taxon>
        <taxon>Metazoa</taxon>
        <taxon>Ecdysozoa</taxon>
        <taxon>Nematoda</taxon>
        <taxon>Chromadorea</taxon>
        <taxon>Rhabditida</taxon>
        <taxon>Rhabditina</taxon>
        <taxon>Rhabditomorpha</taxon>
        <taxon>Strongyloidea</taxon>
        <taxon>Strongylidae</taxon>
        <taxon>Strongylus</taxon>
    </lineage>
</organism>
<keyword evidence="2" id="KW-1185">Reference proteome</keyword>
<sequence length="106" mass="12081">MAASRLHNSAFALFLRIAVYNKKMDPSLLPKQHLEFIRDRGVMPSRRLMSAISFFSNYGQIMVEIAKKRALLDPSFSGDLRRICGELEKVSFLHTEVLSKVDTVHS</sequence>
<dbReference type="AlphaFoldDB" id="A0A3P7J4R0"/>
<evidence type="ECO:0000313" key="1">
    <source>
        <dbReference type="EMBL" id="VDM72844.1"/>
    </source>
</evidence>
<dbReference type="OrthoDB" id="5859027at2759"/>
<evidence type="ECO:0000313" key="2">
    <source>
        <dbReference type="Proteomes" id="UP000270094"/>
    </source>
</evidence>
<accession>A0A3P7J4R0</accession>
<dbReference type="Proteomes" id="UP000270094">
    <property type="component" value="Unassembled WGS sequence"/>
</dbReference>
<proteinExistence type="predicted"/>
<dbReference type="EMBL" id="UYYB01027536">
    <property type="protein sequence ID" value="VDM72844.1"/>
    <property type="molecule type" value="Genomic_DNA"/>
</dbReference>
<protein>
    <submittedName>
        <fullName evidence="1">Uncharacterized protein</fullName>
    </submittedName>
</protein>
<name>A0A3P7J4R0_STRVU</name>
<reference evidence="1 2" key="1">
    <citation type="submission" date="2018-11" db="EMBL/GenBank/DDBJ databases">
        <authorList>
            <consortium name="Pathogen Informatics"/>
        </authorList>
    </citation>
    <scope>NUCLEOTIDE SEQUENCE [LARGE SCALE GENOMIC DNA]</scope>
</reference>
<gene>
    <name evidence="1" type="ORF">SVUK_LOCUS7842</name>
</gene>